<dbReference type="EMBL" id="KN767614">
    <property type="protein sequence ID" value="KIH47511.1"/>
    <property type="molecule type" value="Genomic_DNA"/>
</dbReference>
<feature type="region of interest" description="Disordered" evidence="1">
    <location>
        <begin position="50"/>
        <end position="82"/>
    </location>
</feature>
<dbReference type="AlphaFoldDB" id="A0A0C2FRH9"/>
<sequence length="82" mass="9181">MVIVVHRIDSRLHGVPRPHAVIPRTVLREKYSLLVMVVVDRAVLREGRPSAARLPQPHRMAEQLSAEGATTDRLRPAQLDSS</sequence>
<dbReference type="Proteomes" id="UP000054047">
    <property type="component" value="Unassembled WGS sequence"/>
</dbReference>
<evidence type="ECO:0000313" key="2">
    <source>
        <dbReference type="EMBL" id="KIH47511.1"/>
    </source>
</evidence>
<keyword evidence="3" id="KW-1185">Reference proteome</keyword>
<name>A0A0C2FRH9_9BILA</name>
<proteinExistence type="predicted"/>
<organism evidence="2 3">
    <name type="scientific">Ancylostoma duodenale</name>
    <dbReference type="NCBI Taxonomy" id="51022"/>
    <lineage>
        <taxon>Eukaryota</taxon>
        <taxon>Metazoa</taxon>
        <taxon>Ecdysozoa</taxon>
        <taxon>Nematoda</taxon>
        <taxon>Chromadorea</taxon>
        <taxon>Rhabditida</taxon>
        <taxon>Rhabditina</taxon>
        <taxon>Rhabditomorpha</taxon>
        <taxon>Strongyloidea</taxon>
        <taxon>Ancylostomatidae</taxon>
        <taxon>Ancylostomatinae</taxon>
        <taxon>Ancylostoma</taxon>
    </lineage>
</organism>
<accession>A0A0C2FRH9</accession>
<evidence type="ECO:0000256" key="1">
    <source>
        <dbReference type="SAM" id="MobiDB-lite"/>
    </source>
</evidence>
<reference evidence="2 3" key="1">
    <citation type="submission" date="2013-12" db="EMBL/GenBank/DDBJ databases">
        <title>Draft genome of the parsitic nematode Ancylostoma duodenale.</title>
        <authorList>
            <person name="Mitreva M."/>
        </authorList>
    </citation>
    <scope>NUCLEOTIDE SEQUENCE [LARGE SCALE GENOMIC DNA]</scope>
    <source>
        <strain evidence="2 3">Zhejiang</strain>
    </source>
</reference>
<evidence type="ECO:0000313" key="3">
    <source>
        <dbReference type="Proteomes" id="UP000054047"/>
    </source>
</evidence>
<protein>
    <submittedName>
        <fullName evidence="2">Uncharacterized protein</fullName>
    </submittedName>
</protein>
<gene>
    <name evidence="2" type="ORF">ANCDUO_22427</name>
</gene>